<evidence type="ECO:0000313" key="2">
    <source>
        <dbReference type="EMBL" id="RAZ74390.1"/>
    </source>
</evidence>
<sequence>MTWAAVGLALFYGLVACGVWEVVRDIRGYMERRFDRIEQRLEVIRQILVEPRRRQLEEDDHWRP</sequence>
<comment type="caution">
    <text evidence="2">The sequence shown here is derived from an EMBL/GenBank/DDBJ whole genome shotgun (WGS) entry which is preliminary data.</text>
</comment>
<protein>
    <recommendedName>
        <fullName evidence="4">Envelope stress response membrane protein PspB</fullName>
    </recommendedName>
</protein>
<accession>A0A330GMN9</accession>
<reference evidence="3" key="1">
    <citation type="submission" date="2018-06" db="EMBL/GenBank/DDBJ databases">
        <authorList>
            <person name="Helene L.C."/>
            <person name="Dall'Agnol R."/>
            <person name="Delamuta J.R."/>
            <person name="Hungria M."/>
        </authorList>
    </citation>
    <scope>NUCLEOTIDE SEQUENCE [LARGE SCALE GENOMIC DNA]</scope>
    <source>
        <strain evidence="3">CNPSo 3140</strain>
    </source>
</reference>
<keyword evidence="1" id="KW-0472">Membrane</keyword>
<dbReference type="Proteomes" id="UP000251956">
    <property type="component" value="Unassembled WGS sequence"/>
</dbReference>
<feature type="transmembrane region" description="Helical" evidence="1">
    <location>
        <begin position="6"/>
        <end position="23"/>
    </location>
</feature>
<evidence type="ECO:0008006" key="4">
    <source>
        <dbReference type="Google" id="ProtNLM"/>
    </source>
</evidence>
<gene>
    <name evidence="2" type="ORF">DPM35_21925</name>
</gene>
<keyword evidence="3" id="KW-1185">Reference proteome</keyword>
<dbReference type="EMBL" id="QMBQ01000006">
    <property type="protein sequence ID" value="RAZ74390.1"/>
    <property type="molecule type" value="Genomic_DNA"/>
</dbReference>
<reference evidence="2 3" key="2">
    <citation type="submission" date="2018-07" db="EMBL/GenBank/DDBJ databases">
        <title>Diversity of Mesorhizobium strains in Brazil.</title>
        <authorList>
            <person name="Helene L.C.F."/>
            <person name="Dall'Agnol R."/>
            <person name="Delamuta J.R.M."/>
            <person name="Hungria M."/>
        </authorList>
    </citation>
    <scope>NUCLEOTIDE SEQUENCE [LARGE SCALE GENOMIC DNA]</scope>
    <source>
        <strain evidence="2 3">CNPSo 3140</strain>
    </source>
</reference>
<evidence type="ECO:0000313" key="3">
    <source>
        <dbReference type="Proteomes" id="UP000251956"/>
    </source>
</evidence>
<dbReference type="AlphaFoldDB" id="A0A330GMN9"/>
<keyword evidence="1" id="KW-1133">Transmembrane helix</keyword>
<keyword evidence="1" id="KW-0812">Transmembrane</keyword>
<organism evidence="2 3">
    <name type="scientific">Mesorhizobium atlanticum</name>
    <dbReference type="NCBI Taxonomy" id="2233532"/>
    <lineage>
        <taxon>Bacteria</taxon>
        <taxon>Pseudomonadati</taxon>
        <taxon>Pseudomonadota</taxon>
        <taxon>Alphaproteobacteria</taxon>
        <taxon>Hyphomicrobiales</taxon>
        <taxon>Phyllobacteriaceae</taxon>
        <taxon>Mesorhizobium</taxon>
    </lineage>
</organism>
<evidence type="ECO:0000256" key="1">
    <source>
        <dbReference type="SAM" id="Phobius"/>
    </source>
</evidence>
<name>A0A330GMN9_9HYPH</name>
<proteinExistence type="predicted"/>